<feature type="transmembrane region" description="Helical" evidence="1">
    <location>
        <begin position="292"/>
        <end position="315"/>
    </location>
</feature>
<keyword evidence="1" id="KW-0812">Transmembrane</keyword>
<feature type="transmembrane region" description="Helical" evidence="1">
    <location>
        <begin position="385"/>
        <end position="403"/>
    </location>
</feature>
<name>A0A074LR74_9BACL</name>
<feature type="transmembrane region" description="Helical" evidence="1">
    <location>
        <begin position="131"/>
        <end position="150"/>
    </location>
</feature>
<dbReference type="STRING" id="1157490.EL26_03505"/>
<evidence type="ECO:0000313" key="2">
    <source>
        <dbReference type="EMBL" id="KEO84596.1"/>
    </source>
</evidence>
<evidence type="ECO:0000256" key="1">
    <source>
        <dbReference type="SAM" id="Phobius"/>
    </source>
</evidence>
<feature type="transmembrane region" description="Helical" evidence="1">
    <location>
        <begin position="327"/>
        <end position="349"/>
    </location>
</feature>
<feature type="transmembrane region" description="Helical" evidence="1">
    <location>
        <begin position="171"/>
        <end position="194"/>
    </location>
</feature>
<keyword evidence="1" id="KW-1133">Transmembrane helix</keyword>
<keyword evidence="1" id="KW-0472">Membrane</keyword>
<dbReference type="Proteomes" id="UP000027931">
    <property type="component" value="Unassembled WGS sequence"/>
</dbReference>
<feature type="transmembrane region" description="Helical" evidence="1">
    <location>
        <begin position="71"/>
        <end position="92"/>
    </location>
</feature>
<dbReference type="EMBL" id="JMIR01000003">
    <property type="protein sequence ID" value="KEO84596.1"/>
    <property type="molecule type" value="Genomic_DNA"/>
</dbReference>
<sequence>MPDFARLYIFETESLGYGGKVLAEKKIQSGYLAGYLQKREDIKPHLPLLLVVWTMDLLLVPLLFIQPVARLYLDLLLPPIVLLHAFAIWLWMHRERKELYTLFNGLYGFVAVYGIWVLEQKFNYYFIDVPFPHYSVVSLLWYAGGVYWIYRGHVRRAYTSKLYKEGRSFEAFPYRGIHLYIGAGMLAQLLMYQWVGNPGIELVLDMFWGVGFLMTDAAAEVFRYRLMRQHPEYVRFGRPWAKAESEPGEEGMPSVAKRLRFAYDPGAQRTVLVTVLLLLDLSWLPVVIWAPFTYFCFWLTVPALVVLHVLGIGLYMTAGRQRVGAKLFQGILGAVASAGYLILTMKLVYDLQGMRTLWYCYLAGGVYVLLWVWRWRGAETYRKYLYAAGLVVFGAHGVLGGGGCTDGLRERISS</sequence>
<comment type="caution">
    <text evidence="2">The sequence shown here is derived from an EMBL/GenBank/DDBJ whole genome shotgun (WGS) entry which is preliminary data.</text>
</comment>
<gene>
    <name evidence="2" type="ORF">EL26_03505</name>
</gene>
<protein>
    <submittedName>
        <fullName evidence="2">Uncharacterized protein</fullName>
    </submittedName>
</protein>
<feature type="transmembrane region" description="Helical" evidence="1">
    <location>
        <begin position="46"/>
        <end position="65"/>
    </location>
</feature>
<keyword evidence="3" id="KW-1185">Reference proteome</keyword>
<organism evidence="2 3">
    <name type="scientific">Tumebacillus flagellatus</name>
    <dbReference type="NCBI Taxonomy" id="1157490"/>
    <lineage>
        <taxon>Bacteria</taxon>
        <taxon>Bacillati</taxon>
        <taxon>Bacillota</taxon>
        <taxon>Bacilli</taxon>
        <taxon>Bacillales</taxon>
        <taxon>Alicyclobacillaceae</taxon>
        <taxon>Tumebacillus</taxon>
    </lineage>
</organism>
<feature type="transmembrane region" description="Helical" evidence="1">
    <location>
        <begin position="355"/>
        <end position="373"/>
    </location>
</feature>
<accession>A0A074LR74</accession>
<dbReference type="AlphaFoldDB" id="A0A074LR74"/>
<evidence type="ECO:0000313" key="3">
    <source>
        <dbReference type="Proteomes" id="UP000027931"/>
    </source>
</evidence>
<feature type="transmembrane region" description="Helical" evidence="1">
    <location>
        <begin position="267"/>
        <end position="286"/>
    </location>
</feature>
<feature type="transmembrane region" description="Helical" evidence="1">
    <location>
        <begin position="99"/>
        <end position="119"/>
    </location>
</feature>
<feature type="transmembrane region" description="Helical" evidence="1">
    <location>
        <begin position="206"/>
        <end position="226"/>
    </location>
</feature>
<proteinExistence type="predicted"/>
<reference evidence="2 3" key="1">
    <citation type="journal article" date="2013" name="Int. J. Syst. Evol. Microbiol.">
        <title>Tumebacillus flagellatus sp. nov., an alpha-amylase/pullulanase-producing bacterium isolated from cassava wastewater.</title>
        <authorList>
            <person name="Wang Q."/>
            <person name="Xie N."/>
            <person name="Qin Y."/>
            <person name="Shen N."/>
            <person name="Zhu J."/>
            <person name="Mi H."/>
            <person name="Huang R."/>
        </authorList>
    </citation>
    <scope>NUCLEOTIDE SEQUENCE [LARGE SCALE GENOMIC DNA]</scope>
    <source>
        <strain evidence="2 3">GST4</strain>
    </source>
</reference>